<feature type="binding site" description="axial binding residue" evidence="6">
    <location>
        <position position="83"/>
    </location>
    <ligand>
        <name>heme c</name>
        <dbReference type="ChEBI" id="CHEBI:61717"/>
        <label>1</label>
    </ligand>
    <ligandPart>
        <name>Fe</name>
        <dbReference type="ChEBI" id="CHEBI:18248"/>
    </ligandPart>
</feature>
<accession>F3YZF0</accession>
<feature type="binding site" description="axial binding residue" evidence="6">
    <location>
        <position position="47"/>
    </location>
    <ligand>
        <name>heme c</name>
        <dbReference type="ChEBI" id="CHEBI:61717"/>
        <label>1</label>
    </ligand>
    <ligandPart>
        <name>Fe</name>
        <dbReference type="ChEBI" id="CHEBI:18248"/>
    </ligandPart>
</feature>
<feature type="binding site" description="axial binding residue" evidence="6">
    <location>
        <position position="82"/>
    </location>
    <ligand>
        <name>heme c</name>
        <dbReference type="ChEBI" id="CHEBI:61717"/>
        <label>1</label>
    </ligand>
    <ligandPart>
        <name>Fe</name>
        <dbReference type="ChEBI" id="CHEBI:18248"/>
    </ligandPart>
</feature>
<dbReference type="PRINTS" id="PR00609">
    <property type="entry name" value="CYTOCHROMEC3"/>
</dbReference>
<keyword evidence="3 6" id="KW-0479">Metal-binding</keyword>
<dbReference type="InterPro" id="IPR036280">
    <property type="entry name" value="Multihaem_cyt_sf"/>
</dbReference>
<keyword evidence="1" id="KW-0813">Transport</keyword>
<feature type="binding site" description="axial binding residue" evidence="6">
    <location>
        <position position="50"/>
    </location>
    <ligand>
        <name>heme c</name>
        <dbReference type="ChEBI" id="CHEBI:61717"/>
        <label>1</label>
    </ligand>
    <ligandPart>
        <name>Fe</name>
        <dbReference type="ChEBI" id="CHEBI:18248"/>
    </ligandPart>
</feature>
<evidence type="ECO:0000256" key="3">
    <source>
        <dbReference type="ARBA" id="ARBA00022723"/>
    </source>
</evidence>
<feature type="transmembrane region" description="Helical" evidence="7">
    <location>
        <begin position="12"/>
        <end position="36"/>
    </location>
</feature>
<dbReference type="Gene3D" id="3.90.10.10">
    <property type="entry name" value="Cytochrome C3"/>
    <property type="match status" value="2"/>
</dbReference>
<dbReference type="NCBIfam" id="NF041781">
    <property type="entry name" value="mnquin_red_QrcA"/>
    <property type="match status" value="1"/>
</dbReference>
<evidence type="ECO:0000256" key="5">
    <source>
        <dbReference type="ARBA" id="ARBA00023004"/>
    </source>
</evidence>
<dbReference type="PANTHER" id="PTHR39425:SF1">
    <property type="entry name" value="CYTOCHROME C7-LIKE DOMAIN-CONTAINING PROTEIN"/>
    <property type="match status" value="1"/>
</dbReference>
<dbReference type="InterPro" id="IPR053547">
    <property type="entry name" value="Multiheme_cyt_c_menaq_reduct"/>
</dbReference>
<keyword evidence="10" id="KW-1185">Reference proteome</keyword>
<gene>
    <name evidence="9" type="ORF">Desaf_3702</name>
</gene>
<feature type="binding site" description="axial binding residue" evidence="6">
    <location>
        <position position="62"/>
    </location>
    <ligand>
        <name>heme c</name>
        <dbReference type="ChEBI" id="CHEBI:61717"/>
        <label>1</label>
    </ligand>
    <ligandPart>
        <name>Fe</name>
        <dbReference type="ChEBI" id="CHEBI:18248"/>
    </ligandPart>
</feature>
<dbReference type="eggNOG" id="COG3474">
    <property type="taxonomic scope" value="Bacteria"/>
</dbReference>
<comment type="cofactor">
    <cofactor evidence="6">
        <name>heme c</name>
        <dbReference type="ChEBI" id="CHEBI:61717"/>
    </cofactor>
    <text evidence="6">Binds 4 heme c groups covalently per monomer.</text>
</comment>
<sequence>MQQNASKESGGFILFFLIGLVGALAVGWLLFPALLYSEKQQPIAFNHKAHVENAGMACEDCHSYRENGSFAGLPTTEQCAECHMDVTGGETPGEKEIDRFVTEYVQAGKQVDWLVYQYQPDNVYFSHIAHDGFACAECHPDVGNSEVSPSHYRNRITGYSKNTMKMWQCERCHAQLETSNGCQVCHK</sequence>
<dbReference type="PANTHER" id="PTHR39425">
    <property type="entry name" value="LIPOPROTEIN CYTOCHROME C"/>
    <property type="match status" value="1"/>
</dbReference>
<dbReference type="InterPro" id="IPR002322">
    <property type="entry name" value="Cyt_c_III"/>
</dbReference>
<evidence type="ECO:0000313" key="10">
    <source>
        <dbReference type="Proteomes" id="UP000007844"/>
    </source>
</evidence>
<dbReference type="CDD" id="cd08168">
    <property type="entry name" value="Cytochrom_C3"/>
    <property type="match status" value="1"/>
</dbReference>
<feature type="binding site" description="axial binding residue" evidence="6">
    <location>
        <position position="61"/>
    </location>
    <ligand>
        <name>heme c</name>
        <dbReference type="ChEBI" id="CHEBI:61717"/>
        <label>1</label>
    </ligand>
    <ligandPart>
        <name>Fe</name>
        <dbReference type="ChEBI" id="CHEBI:18248"/>
    </ligandPart>
</feature>
<dbReference type="STRING" id="690850.Desaf_3702"/>
<reference evidence="9 10" key="1">
    <citation type="journal article" date="2011" name="J. Bacteriol.">
        <title>Genome sequence of the mercury-methylating and pleomorphic Desulfovibrio africanus Strain Walvis Bay.</title>
        <authorList>
            <person name="Brown S.D."/>
            <person name="Wall J.D."/>
            <person name="Kucken A.M."/>
            <person name="Gilmour C.C."/>
            <person name="Podar M."/>
            <person name="Brandt C.C."/>
            <person name="Teshima H."/>
            <person name="Detter J.C."/>
            <person name="Han C.S."/>
            <person name="Land M.L."/>
            <person name="Lucas S."/>
            <person name="Han J."/>
            <person name="Pennacchio L."/>
            <person name="Nolan M."/>
            <person name="Pitluck S."/>
            <person name="Woyke T."/>
            <person name="Goodwin L."/>
            <person name="Palumbo A.V."/>
            <person name="Elias D.A."/>
        </authorList>
    </citation>
    <scope>NUCLEOTIDE SEQUENCE [LARGE SCALE GENOMIC DNA]</scope>
    <source>
        <strain evidence="9 10">Walvis Bay</strain>
    </source>
</reference>
<keyword evidence="5 6" id="KW-0408">Iron</keyword>
<evidence type="ECO:0000256" key="6">
    <source>
        <dbReference type="PIRSR" id="PIRSR602322-1"/>
    </source>
</evidence>
<dbReference type="GO" id="GO:0009055">
    <property type="term" value="F:electron transfer activity"/>
    <property type="evidence" value="ECO:0007669"/>
    <property type="project" value="InterPro"/>
</dbReference>
<dbReference type="AlphaFoldDB" id="F3YZF0"/>
<evidence type="ECO:0000256" key="4">
    <source>
        <dbReference type="ARBA" id="ARBA00022982"/>
    </source>
</evidence>
<dbReference type="Pfam" id="PF02085">
    <property type="entry name" value="Cytochrom_CIII"/>
    <property type="match status" value="1"/>
</dbReference>
<keyword evidence="2 6" id="KW-0349">Heme</keyword>
<dbReference type="GO" id="GO:0046872">
    <property type="term" value="F:metal ion binding"/>
    <property type="evidence" value="ECO:0007669"/>
    <property type="project" value="UniProtKB-KW"/>
</dbReference>
<dbReference type="HOGENOM" id="CLU_077373_1_0_7"/>
<name>F3YZF0_DESAF</name>
<dbReference type="EMBL" id="CP003221">
    <property type="protein sequence ID" value="EGJ51979.1"/>
    <property type="molecule type" value="Genomic_DNA"/>
</dbReference>
<evidence type="ECO:0000256" key="1">
    <source>
        <dbReference type="ARBA" id="ARBA00022448"/>
    </source>
</evidence>
<evidence type="ECO:0000256" key="2">
    <source>
        <dbReference type="ARBA" id="ARBA00022617"/>
    </source>
</evidence>
<protein>
    <recommendedName>
        <fullName evidence="8">Class III cytochrome C domain-containing protein</fullName>
    </recommendedName>
</protein>
<dbReference type="Proteomes" id="UP000007844">
    <property type="component" value="Chromosome"/>
</dbReference>
<feature type="domain" description="Class III cytochrome C" evidence="8">
    <location>
        <begin position="38"/>
        <end position="90"/>
    </location>
</feature>
<evidence type="ECO:0000259" key="8">
    <source>
        <dbReference type="Pfam" id="PF02085"/>
    </source>
</evidence>
<keyword evidence="7" id="KW-0812">Transmembrane</keyword>
<dbReference type="InterPro" id="IPR020942">
    <property type="entry name" value="Cyt_c_III_dom"/>
</dbReference>
<keyword evidence="4" id="KW-0249">Electron transport</keyword>
<proteinExistence type="predicted"/>
<feature type="binding site" description="axial binding residue" evidence="6">
    <location>
        <position position="58"/>
    </location>
    <ligand>
        <name>heme c</name>
        <dbReference type="ChEBI" id="CHEBI:61717"/>
        <label>1</label>
    </ligand>
    <ligandPart>
        <name>Fe</name>
        <dbReference type="ChEBI" id="CHEBI:18248"/>
    </ligandPart>
</feature>
<organism evidence="9 10">
    <name type="scientific">Desulfocurvibacter africanus subsp. africanus str. Walvis Bay</name>
    <dbReference type="NCBI Taxonomy" id="690850"/>
    <lineage>
        <taxon>Bacteria</taxon>
        <taxon>Pseudomonadati</taxon>
        <taxon>Thermodesulfobacteriota</taxon>
        <taxon>Desulfovibrionia</taxon>
        <taxon>Desulfovibrionales</taxon>
        <taxon>Desulfovibrionaceae</taxon>
        <taxon>Desulfocurvibacter</taxon>
    </lineage>
</organism>
<keyword evidence="7" id="KW-0472">Membrane</keyword>
<evidence type="ECO:0000256" key="7">
    <source>
        <dbReference type="SAM" id="Phobius"/>
    </source>
</evidence>
<evidence type="ECO:0000313" key="9">
    <source>
        <dbReference type="EMBL" id="EGJ51979.1"/>
    </source>
</evidence>
<dbReference type="GO" id="GO:0020037">
    <property type="term" value="F:heme binding"/>
    <property type="evidence" value="ECO:0007669"/>
    <property type="project" value="InterPro"/>
</dbReference>
<dbReference type="KEGG" id="daf:Desaf_3702"/>
<keyword evidence="7" id="KW-1133">Transmembrane helix</keyword>
<dbReference type="SUPFAM" id="SSF48695">
    <property type="entry name" value="Multiheme cytochromes"/>
    <property type="match status" value="1"/>
</dbReference>